<dbReference type="PANTHER" id="PTHR30273:SF2">
    <property type="entry name" value="PROTEIN FECR"/>
    <property type="match status" value="1"/>
</dbReference>
<name>A0A3N4Q4I2_9BACT</name>
<evidence type="ECO:0000259" key="3">
    <source>
        <dbReference type="Pfam" id="PF16344"/>
    </source>
</evidence>
<dbReference type="Gene3D" id="2.60.120.1440">
    <property type="match status" value="1"/>
</dbReference>
<feature type="transmembrane region" description="Helical" evidence="1">
    <location>
        <begin position="140"/>
        <end position="161"/>
    </location>
</feature>
<sequence length="443" mass="48199">MKLPGMVAGTATASFPGPMVRRLSCSARPANFFLKAVPPTPLFPHPGVFIPKAVHLNQPETYLHELLAKAHWTDEECRWLLHYLDHTPGTALQTHLLERFRQQGFEPQHQQLSDGILARIHARIQPAAPVTPVMPMYRRWWNIAAAAVLVGAAVAGGIYWLRPVANVQTAGVQALPAVTDVAPGGNKARLVLGNGQAVLLDQAADGPIAGSGEQVHKQDAELVYGPGGGSGSNTLITPNGGQFRVQLADGTKVWLNAASSLQYPAAFTGSDRTVTLKGEAYFEVAQNADKPFFVNVNGMTVQVLGTHFNVNAYAEEKHFTTTLLEGAVRVVAGNQRLTLAPGQQTTLEQHSGVLQRSAGDTENAVAWKNGLFTFKNDELVAVMRDISRWYDVSVVFEDGADEKIHVTGAMRRQEYLQQALKILELTADLHFEVQGRTVTVRKK</sequence>
<reference evidence="4 5" key="1">
    <citation type="submission" date="2018-11" db="EMBL/GenBank/DDBJ databases">
        <title>Chitinophaga lutea sp.nov., isolate from arsenic contaminated soil.</title>
        <authorList>
            <person name="Zong Y."/>
        </authorList>
    </citation>
    <scope>NUCLEOTIDE SEQUENCE [LARGE SCALE GENOMIC DNA]</scope>
    <source>
        <strain evidence="4 5">ZY74</strain>
    </source>
</reference>
<gene>
    <name evidence="4" type="ORF">EGT74_02185</name>
</gene>
<dbReference type="PANTHER" id="PTHR30273">
    <property type="entry name" value="PERIPLASMIC SIGNAL SENSOR AND SIGMA FACTOR ACTIVATOR FECR-RELATED"/>
    <property type="match status" value="1"/>
</dbReference>
<dbReference type="GO" id="GO:0016989">
    <property type="term" value="F:sigma factor antagonist activity"/>
    <property type="evidence" value="ECO:0007669"/>
    <property type="project" value="TreeGrafter"/>
</dbReference>
<evidence type="ECO:0000259" key="2">
    <source>
        <dbReference type="Pfam" id="PF04773"/>
    </source>
</evidence>
<accession>A0A3N4Q4I2</accession>
<protein>
    <submittedName>
        <fullName evidence="4">FecR family protein</fullName>
    </submittedName>
</protein>
<dbReference type="EMBL" id="RPDH01000001">
    <property type="protein sequence ID" value="RPE12381.1"/>
    <property type="molecule type" value="Genomic_DNA"/>
</dbReference>
<feature type="domain" description="FecR protein" evidence="2">
    <location>
        <begin position="234"/>
        <end position="329"/>
    </location>
</feature>
<proteinExistence type="predicted"/>
<keyword evidence="5" id="KW-1185">Reference proteome</keyword>
<dbReference type="InterPro" id="IPR012373">
    <property type="entry name" value="Ferrdict_sens_TM"/>
</dbReference>
<dbReference type="InterPro" id="IPR006860">
    <property type="entry name" value="FecR"/>
</dbReference>
<evidence type="ECO:0000313" key="4">
    <source>
        <dbReference type="EMBL" id="RPE12381.1"/>
    </source>
</evidence>
<comment type="caution">
    <text evidence="4">The sequence shown here is derived from an EMBL/GenBank/DDBJ whole genome shotgun (WGS) entry which is preliminary data.</text>
</comment>
<keyword evidence="1" id="KW-0472">Membrane</keyword>
<dbReference type="Proteomes" id="UP000278351">
    <property type="component" value="Unassembled WGS sequence"/>
</dbReference>
<dbReference type="Gene3D" id="3.55.50.30">
    <property type="match status" value="1"/>
</dbReference>
<keyword evidence="1" id="KW-0812">Transmembrane</keyword>
<dbReference type="Pfam" id="PF16344">
    <property type="entry name" value="FecR_C"/>
    <property type="match status" value="1"/>
</dbReference>
<dbReference type="InterPro" id="IPR032508">
    <property type="entry name" value="FecR_C"/>
</dbReference>
<dbReference type="Pfam" id="PF04773">
    <property type="entry name" value="FecR"/>
    <property type="match status" value="1"/>
</dbReference>
<organism evidence="4 5">
    <name type="scientific">Chitinophaga lutea</name>
    <dbReference type="NCBI Taxonomy" id="2488634"/>
    <lineage>
        <taxon>Bacteria</taxon>
        <taxon>Pseudomonadati</taxon>
        <taxon>Bacteroidota</taxon>
        <taxon>Chitinophagia</taxon>
        <taxon>Chitinophagales</taxon>
        <taxon>Chitinophagaceae</taxon>
        <taxon>Chitinophaga</taxon>
    </lineage>
</organism>
<feature type="domain" description="Protein FecR C-terminal" evidence="3">
    <location>
        <begin position="372"/>
        <end position="440"/>
    </location>
</feature>
<dbReference type="AlphaFoldDB" id="A0A3N4Q4I2"/>
<evidence type="ECO:0000313" key="5">
    <source>
        <dbReference type="Proteomes" id="UP000278351"/>
    </source>
</evidence>
<evidence type="ECO:0000256" key="1">
    <source>
        <dbReference type="SAM" id="Phobius"/>
    </source>
</evidence>
<keyword evidence="1" id="KW-1133">Transmembrane helix</keyword>
<dbReference type="FunFam" id="2.60.120.1440:FF:000001">
    <property type="entry name" value="Putative anti-sigma factor"/>
    <property type="match status" value="1"/>
</dbReference>